<protein>
    <recommendedName>
        <fullName evidence="1">Putative restriction endonuclease domain-containing protein</fullName>
    </recommendedName>
</protein>
<dbReference type="eggNOG" id="COG4636">
    <property type="taxonomic scope" value="Bacteria"/>
</dbReference>
<reference evidence="2 3" key="1">
    <citation type="journal article" date="2008" name="Proc. Natl. Acad. Sci. U.S.A.">
        <title>The genome of Cyanothece 51142, a unicellular diazotrophic cyanobacterium important in the marine nitrogen cycle.</title>
        <authorList>
            <person name="Welsh E.A."/>
            <person name="Liberton M."/>
            <person name="Stoeckel J."/>
            <person name="Loh T."/>
            <person name="Elvitigala T."/>
            <person name="Wang C."/>
            <person name="Wollam A."/>
            <person name="Fulton R.S."/>
            <person name="Clifton S.W."/>
            <person name="Jacobs J.M."/>
            <person name="Aurora R."/>
            <person name="Ghosh B.K."/>
            <person name="Sherman L.A."/>
            <person name="Smith R.D."/>
            <person name="Wilson R.K."/>
            <person name="Pakrasi H.B."/>
        </authorList>
    </citation>
    <scope>NUCLEOTIDE SEQUENCE [LARGE SCALE GENOMIC DNA]</scope>
    <source>
        <strain evidence="3">ATCC 51142 / BH68</strain>
    </source>
</reference>
<dbReference type="InterPro" id="IPR012296">
    <property type="entry name" value="Nuclease_put_TT1808"/>
</dbReference>
<dbReference type="EMBL" id="CP000806">
    <property type="protein sequence ID" value="ACB52559.1"/>
    <property type="molecule type" value="Genomic_DNA"/>
</dbReference>
<dbReference type="Proteomes" id="UP000001203">
    <property type="component" value="Chromosome circular"/>
</dbReference>
<evidence type="ECO:0000313" key="2">
    <source>
        <dbReference type="EMBL" id="ACB52559.1"/>
    </source>
</evidence>
<dbReference type="InterPro" id="IPR011335">
    <property type="entry name" value="Restrct_endonuc-II-like"/>
</dbReference>
<dbReference type="AlphaFoldDB" id="B1WXL8"/>
<dbReference type="HOGENOM" id="CLU_107036_0_0_3"/>
<dbReference type="PANTHER" id="PTHR34107:SF5">
    <property type="entry name" value="SLL1355 PROTEIN"/>
    <property type="match status" value="1"/>
</dbReference>
<keyword evidence="3" id="KW-1185">Reference proteome</keyword>
<dbReference type="SUPFAM" id="SSF52980">
    <property type="entry name" value="Restriction endonuclease-like"/>
    <property type="match status" value="1"/>
</dbReference>
<dbReference type="CDD" id="cd06260">
    <property type="entry name" value="DUF820-like"/>
    <property type="match status" value="1"/>
</dbReference>
<evidence type="ECO:0000313" key="3">
    <source>
        <dbReference type="Proteomes" id="UP000001203"/>
    </source>
</evidence>
<dbReference type="OrthoDB" id="517930at2"/>
<feature type="domain" description="Putative restriction endonuclease" evidence="1">
    <location>
        <begin position="11"/>
        <end position="177"/>
    </location>
</feature>
<dbReference type="InterPro" id="IPR008538">
    <property type="entry name" value="Uma2"/>
</dbReference>
<accession>B1WXL8</accession>
<dbReference type="RefSeq" id="WP_009547647.1">
    <property type="nucleotide sequence ID" value="NC_010546.1"/>
</dbReference>
<dbReference type="KEGG" id="cyt:cce_3211"/>
<sequence>MVKTPAKPLTLEEFLTLPETKPGSEFIQGKIRQKPMPQGEHSRLQSKLCSVINNVTEDAKIAYAFSELRCTFGGNSIIPDVSVFRWQRIPITASGKIANRFEIYPDWSIEILSPGQSSSKVLENLLHCSQYGTELGWLIYPEEETILVIFPEQKVQLFRGDQLLPILTEIDLQLTVEHIFNWLKF</sequence>
<dbReference type="STRING" id="43989.cce_3211"/>
<dbReference type="PANTHER" id="PTHR34107">
    <property type="entry name" value="SLL0198 PROTEIN-RELATED"/>
    <property type="match status" value="1"/>
</dbReference>
<organism evidence="2 3">
    <name type="scientific">Crocosphaera subtropica (strain ATCC 51142 / BH68)</name>
    <name type="common">Cyanothece sp. (strain ATCC 51142)</name>
    <dbReference type="NCBI Taxonomy" id="43989"/>
    <lineage>
        <taxon>Bacteria</taxon>
        <taxon>Bacillati</taxon>
        <taxon>Cyanobacteriota</taxon>
        <taxon>Cyanophyceae</taxon>
        <taxon>Oscillatoriophycideae</taxon>
        <taxon>Chroococcales</taxon>
        <taxon>Aphanothecaceae</taxon>
        <taxon>Crocosphaera</taxon>
        <taxon>Crocosphaera subtropica</taxon>
    </lineage>
</organism>
<evidence type="ECO:0000259" key="1">
    <source>
        <dbReference type="Pfam" id="PF05685"/>
    </source>
</evidence>
<proteinExistence type="predicted"/>
<gene>
    <name evidence="2" type="ordered locus">cce_3211</name>
</gene>
<dbReference type="Pfam" id="PF05685">
    <property type="entry name" value="Uma2"/>
    <property type="match status" value="1"/>
</dbReference>
<dbReference type="Gene3D" id="3.90.1570.10">
    <property type="entry name" value="tt1808, chain A"/>
    <property type="match status" value="1"/>
</dbReference>
<name>B1WXL8_CROS5</name>